<dbReference type="InterPro" id="IPR001678">
    <property type="entry name" value="MeTrfase_RsmB-F_NOP2_dom"/>
</dbReference>
<evidence type="ECO:0000259" key="6">
    <source>
        <dbReference type="PROSITE" id="PS51686"/>
    </source>
</evidence>
<dbReference type="PANTHER" id="PTHR22807:SF53">
    <property type="entry name" value="RIBOSOMAL RNA SMALL SUBUNIT METHYLTRANSFERASE B-RELATED"/>
    <property type="match status" value="1"/>
</dbReference>
<dbReference type="PANTHER" id="PTHR22807">
    <property type="entry name" value="NOP2 YEAST -RELATED NOL1/NOP2/FMU SUN DOMAIN-CONTAINING"/>
    <property type="match status" value="1"/>
</dbReference>
<evidence type="ECO:0000256" key="3">
    <source>
        <dbReference type="ARBA" id="ARBA00022691"/>
    </source>
</evidence>
<dbReference type="Gene3D" id="3.30.70.1170">
    <property type="entry name" value="Sun protein, domain 3"/>
    <property type="match status" value="1"/>
</dbReference>
<proteinExistence type="inferred from homology"/>
<protein>
    <submittedName>
        <fullName evidence="7">16S rRNA (Cytosine967-C5)-methyltransferase</fullName>
    </submittedName>
</protein>
<evidence type="ECO:0000256" key="4">
    <source>
        <dbReference type="ARBA" id="ARBA00022884"/>
    </source>
</evidence>
<dbReference type="PROSITE" id="PS51686">
    <property type="entry name" value="SAM_MT_RSMB_NOP"/>
    <property type="match status" value="1"/>
</dbReference>
<dbReference type="InterPro" id="IPR023267">
    <property type="entry name" value="RCMT"/>
</dbReference>
<feature type="active site" description="Nucleophile" evidence="5">
    <location>
        <position position="370"/>
    </location>
</feature>
<dbReference type="InterPro" id="IPR049560">
    <property type="entry name" value="MeTrfase_RsmB-F_NOP2_cat"/>
</dbReference>
<accession>A0A1G7CQ04</accession>
<dbReference type="InterPro" id="IPR029063">
    <property type="entry name" value="SAM-dependent_MTases_sf"/>
</dbReference>
<keyword evidence="3 5" id="KW-0949">S-adenosyl-L-methionine</keyword>
<comment type="caution">
    <text evidence="5">Lacks conserved residue(s) required for the propagation of feature annotation.</text>
</comment>
<dbReference type="Gene3D" id="3.40.50.150">
    <property type="entry name" value="Vaccinia Virus protein VP39"/>
    <property type="match status" value="1"/>
</dbReference>
<gene>
    <name evidence="7" type="ORF">SAMN04488071_2890</name>
</gene>
<dbReference type="RefSeq" id="WP_074519472.1">
    <property type="nucleotide sequence ID" value="NZ_FNAK01000006.1"/>
</dbReference>
<dbReference type="Proteomes" id="UP000183685">
    <property type="component" value="Unassembled WGS sequence"/>
</dbReference>
<dbReference type="PRINTS" id="PR02008">
    <property type="entry name" value="RCMTFAMILY"/>
</dbReference>
<reference evidence="7 8" key="1">
    <citation type="submission" date="2016-10" db="EMBL/GenBank/DDBJ databases">
        <authorList>
            <person name="de Groot N.N."/>
        </authorList>
    </citation>
    <scope>NUCLEOTIDE SEQUENCE [LARGE SCALE GENOMIC DNA]</scope>
    <source>
        <strain evidence="7 8">CGMCC 1.9109</strain>
    </source>
</reference>
<evidence type="ECO:0000313" key="7">
    <source>
        <dbReference type="EMBL" id="SDE41311.1"/>
    </source>
</evidence>
<keyword evidence="1 5" id="KW-0489">Methyltransferase</keyword>
<dbReference type="GO" id="GO:0008173">
    <property type="term" value="F:RNA methyltransferase activity"/>
    <property type="evidence" value="ECO:0007669"/>
    <property type="project" value="InterPro"/>
</dbReference>
<evidence type="ECO:0000313" key="8">
    <source>
        <dbReference type="Proteomes" id="UP000183685"/>
    </source>
</evidence>
<dbReference type="CDD" id="cd02440">
    <property type="entry name" value="AdoMet_MTases"/>
    <property type="match status" value="1"/>
</dbReference>
<evidence type="ECO:0000256" key="5">
    <source>
        <dbReference type="PROSITE-ProRule" id="PRU01023"/>
    </source>
</evidence>
<dbReference type="SUPFAM" id="SSF53335">
    <property type="entry name" value="S-adenosyl-L-methionine-dependent methyltransferases"/>
    <property type="match status" value="1"/>
</dbReference>
<organism evidence="7 8">
    <name type="scientific">Kordiimonas lacus</name>
    <dbReference type="NCBI Taxonomy" id="637679"/>
    <lineage>
        <taxon>Bacteria</taxon>
        <taxon>Pseudomonadati</taxon>
        <taxon>Pseudomonadota</taxon>
        <taxon>Alphaproteobacteria</taxon>
        <taxon>Kordiimonadales</taxon>
        <taxon>Kordiimonadaceae</taxon>
        <taxon>Kordiimonas</taxon>
    </lineage>
</organism>
<dbReference type="GO" id="GO:0003723">
    <property type="term" value="F:RNA binding"/>
    <property type="evidence" value="ECO:0007669"/>
    <property type="project" value="UniProtKB-UniRule"/>
</dbReference>
<evidence type="ECO:0000256" key="1">
    <source>
        <dbReference type="ARBA" id="ARBA00022603"/>
    </source>
</evidence>
<dbReference type="Pfam" id="PF01189">
    <property type="entry name" value="Methyltr_RsmB-F"/>
    <property type="match status" value="1"/>
</dbReference>
<feature type="binding site" evidence="5">
    <location>
        <position position="317"/>
    </location>
    <ligand>
        <name>S-adenosyl-L-methionine</name>
        <dbReference type="ChEBI" id="CHEBI:59789"/>
    </ligand>
</feature>
<dbReference type="EMBL" id="FNAK01000006">
    <property type="protein sequence ID" value="SDE41311.1"/>
    <property type="molecule type" value="Genomic_DNA"/>
</dbReference>
<feature type="domain" description="SAM-dependent MTase RsmB/NOP-type" evidence="6">
    <location>
        <begin position="153"/>
        <end position="441"/>
    </location>
</feature>
<dbReference type="GO" id="GO:0001510">
    <property type="term" value="P:RNA methylation"/>
    <property type="evidence" value="ECO:0007669"/>
    <property type="project" value="InterPro"/>
</dbReference>
<sequence length="442" mass="48471">MQPAARLSAAIELLFDIEEKMAAKAAPADVLVTKFFRARRYAGSKDKRAISGYVYGILRARALYHWALKELGAKPTVRNMMIVHLARHESDSLKHFGEENPFAPTRLHEEEEDFLRKLKRIDWHAAPVEAAYNLPDWAVPGLKRRFSKGLATAAASLNETAPLDIRVNSLKANGKSFDEVLKNDAELFEKNEFSCLGYRAKGPINLGAHPAFSDGLIEVQDEAAQVASSLVDAFPGAQIVDLCAGAGGKTLAMAASMENRGQIHAFDISPKRLSSLKKRMQRAGARTIQVHQIAAEGAGREIAFGPMEGKMDRVVVDAPCTGTGTWRRSPDQRWRFDEASLKAQTALQGRLLAEGAKIVKQGGRLVYMTCSVLPEENEDVVTAFLASQPKGAWQLMDYKAIWAETLPGKPAETLALTPECLQLAPHAHDTDGFFLAVLERVA</sequence>
<keyword evidence="2 5" id="KW-0808">Transferase</keyword>
<name>A0A1G7CQ04_9PROT</name>
<evidence type="ECO:0000256" key="2">
    <source>
        <dbReference type="ARBA" id="ARBA00022679"/>
    </source>
</evidence>
<dbReference type="OrthoDB" id="9810297at2"/>
<dbReference type="AlphaFoldDB" id="A0A1G7CQ04"/>
<keyword evidence="4 5" id="KW-0694">RNA-binding</keyword>
<keyword evidence="8" id="KW-1185">Reference proteome</keyword>
<feature type="binding site" evidence="5">
    <location>
        <position position="267"/>
    </location>
    <ligand>
        <name>S-adenosyl-L-methionine</name>
        <dbReference type="ChEBI" id="CHEBI:59789"/>
    </ligand>
</feature>
<comment type="similarity">
    <text evidence="5">Belongs to the class I-like SAM-binding methyltransferase superfamily. RsmB/NOP family.</text>
</comment>
<dbReference type="STRING" id="637679.GCA_001550055_03031"/>